<dbReference type="GO" id="GO:0051607">
    <property type="term" value="P:defense response to virus"/>
    <property type="evidence" value="ECO:0007669"/>
    <property type="project" value="UniProtKB-KW"/>
</dbReference>
<dbReference type="RefSeq" id="WP_013413033.1">
    <property type="nucleotide sequence ID" value="NC_014657.1"/>
</dbReference>
<comment type="similarity">
    <text evidence="1">Belongs to the CRISPR-associated Csm3 family.</text>
</comment>
<keyword evidence="6" id="KW-0694">RNA-binding</keyword>
<gene>
    <name evidence="10" type="ordered locus">Calow_2211</name>
</gene>
<reference key="1">
    <citation type="submission" date="2010-09" db="EMBL/GenBank/DDBJ databases">
        <title>Complete sequence of Caldicellulosiruptor owensensis OL.</title>
        <authorList>
            <consortium name="US DOE Joint Genome Institute"/>
            <person name="Lucas S."/>
            <person name="Copeland A."/>
            <person name="Lapidus A."/>
            <person name="Cheng J.-F."/>
            <person name="Bruce D."/>
            <person name="Goodwin L."/>
            <person name="Pitluck S."/>
            <person name="Davenport K."/>
            <person name="Detter J.C."/>
            <person name="Han C."/>
            <person name="Tapia R."/>
            <person name="Land M."/>
            <person name="Hauser L."/>
            <person name="Chang Y.-J."/>
            <person name="Jeffries C."/>
            <person name="Kyrpides N."/>
            <person name="Ivanova N."/>
            <person name="Mikhailova N."/>
            <person name="Blumer-Schuette S.E."/>
            <person name="Kelly R.M."/>
            <person name="Woyke T."/>
        </authorList>
    </citation>
    <scope>NUCLEOTIDE SEQUENCE</scope>
    <source>
        <strain>OL</strain>
    </source>
</reference>
<dbReference type="Pfam" id="PF03787">
    <property type="entry name" value="RAMPs"/>
    <property type="match status" value="1"/>
</dbReference>
<dbReference type="InterPro" id="IPR052216">
    <property type="entry name" value="CRISPR_Csm3_endoribonuclease"/>
</dbReference>
<dbReference type="EMBL" id="CP002216">
    <property type="protein sequence ID" value="ADQ05714.1"/>
    <property type="molecule type" value="Genomic_DNA"/>
</dbReference>
<evidence type="ECO:0000256" key="2">
    <source>
        <dbReference type="ARBA" id="ARBA00022150"/>
    </source>
</evidence>
<dbReference type="GO" id="GO:0016787">
    <property type="term" value="F:hydrolase activity"/>
    <property type="evidence" value="ECO:0007669"/>
    <property type="project" value="UniProtKB-KW"/>
</dbReference>
<dbReference type="Proteomes" id="UP000006889">
    <property type="component" value="Chromosome"/>
</dbReference>
<accession>E4Q734</accession>
<dbReference type="STRING" id="632518.Calow_2211"/>
<dbReference type="AlphaFoldDB" id="E4Q734"/>
<proteinExistence type="inferred from homology"/>
<evidence type="ECO:0000256" key="3">
    <source>
        <dbReference type="ARBA" id="ARBA00022722"/>
    </source>
</evidence>
<feature type="domain" description="CRISPR type III-associated protein" evidence="9">
    <location>
        <begin position="18"/>
        <end position="203"/>
    </location>
</feature>
<evidence type="ECO:0000256" key="8">
    <source>
        <dbReference type="ARBA" id="ARBA00033183"/>
    </source>
</evidence>
<dbReference type="HOGENOM" id="CLU_067743_0_0_9"/>
<sequence length="233" mass="26410">MENSMLLRKIVVMTTLMKLETGLRIGGTKEEVRIGDIDHPVIRDPITKRPYIPGSSLKGKMRSVLEIALNGVQEPCFCGECVVCKLFGAGSKAGAEKKEVSRLIVRDCYMTEESQELLLNFVGDYVEIKTENVVNRVTGVAEHPRTLDRIPAGTEFKCEFVLRLYEKDLEHEENFIKNIKMALKLIEFTYLGGCGTRGYGKVKFSDVEFKRYDIKVTDDFVEISESKVDKIKL</sequence>
<evidence type="ECO:0000256" key="4">
    <source>
        <dbReference type="ARBA" id="ARBA00022759"/>
    </source>
</evidence>
<dbReference type="GO" id="GO:0003723">
    <property type="term" value="F:RNA binding"/>
    <property type="evidence" value="ECO:0007669"/>
    <property type="project" value="UniProtKB-KW"/>
</dbReference>
<dbReference type="NCBIfam" id="TIGR02582">
    <property type="entry name" value="cas7_TM1809"/>
    <property type="match status" value="1"/>
</dbReference>
<dbReference type="OrthoDB" id="1063910at2"/>
<dbReference type="InterPro" id="IPR013412">
    <property type="entry name" value="CRISPR-assoc_RAMP_Csm3"/>
</dbReference>
<evidence type="ECO:0000313" key="11">
    <source>
        <dbReference type="Proteomes" id="UP000006889"/>
    </source>
</evidence>
<keyword evidence="7" id="KW-0051">Antiviral defense</keyword>
<name>E4Q734_CALOW</name>
<keyword evidence="3" id="KW-0540">Nuclease</keyword>
<dbReference type="PANTHER" id="PTHR35579">
    <property type="entry name" value="CRISPR SYSTEM CMS ENDORIBONUCLEASE CSM3"/>
    <property type="match status" value="1"/>
</dbReference>
<dbReference type="GO" id="GO:0004519">
    <property type="term" value="F:endonuclease activity"/>
    <property type="evidence" value="ECO:0007669"/>
    <property type="project" value="UniProtKB-KW"/>
</dbReference>
<evidence type="ECO:0000256" key="1">
    <source>
        <dbReference type="ARBA" id="ARBA00006342"/>
    </source>
</evidence>
<evidence type="ECO:0000313" key="10">
    <source>
        <dbReference type="EMBL" id="ADQ05714.1"/>
    </source>
</evidence>
<keyword evidence="5" id="KW-0378">Hydrolase</keyword>
<dbReference type="KEGG" id="cow:Calow_2211"/>
<evidence type="ECO:0000256" key="5">
    <source>
        <dbReference type="ARBA" id="ARBA00022801"/>
    </source>
</evidence>
<keyword evidence="4" id="KW-0255">Endonuclease</keyword>
<evidence type="ECO:0000259" key="9">
    <source>
        <dbReference type="Pfam" id="PF03787"/>
    </source>
</evidence>
<dbReference type="eggNOG" id="COG1337">
    <property type="taxonomic scope" value="Bacteria"/>
</dbReference>
<keyword evidence="11" id="KW-1185">Reference proteome</keyword>
<protein>
    <recommendedName>
        <fullName evidence="2">CRISPR system Cms endoribonuclease Csm3</fullName>
    </recommendedName>
    <alternativeName>
        <fullName evidence="8">CRISPR type III A-associated RAMP protein Csm3</fullName>
    </alternativeName>
</protein>
<dbReference type="PANTHER" id="PTHR35579:SF6">
    <property type="entry name" value="DUF324 DOMAIN-CONTAINING PROTEIN"/>
    <property type="match status" value="1"/>
</dbReference>
<evidence type="ECO:0000256" key="6">
    <source>
        <dbReference type="ARBA" id="ARBA00022884"/>
    </source>
</evidence>
<dbReference type="InterPro" id="IPR005537">
    <property type="entry name" value="RAMP_III_fam"/>
</dbReference>
<organism evidence="10 11">
    <name type="scientific">Caldicellulosiruptor owensensis (strain ATCC 700167 / DSM 13100 / OL)</name>
    <dbReference type="NCBI Taxonomy" id="632518"/>
    <lineage>
        <taxon>Bacteria</taxon>
        <taxon>Bacillati</taxon>
        <taxon>Bacillota</taxon>
        <taxon>Bacillota incertae sedis</taxon>
        <taxon>Caldicellulosiruptorales</taxon>
        <taxon>Caldicellulosiruptoraceae</taxon>
        <taxon>Caldicellulosiruptor</taxon>
    </lineage>
</organism>
<reference evidence="10 11" key="2">
    <citation type="journal article" date="2011" name="J. Bacteriol.">
        <title>Complete genome sequences for the anaerobic, extremely thermophilic plant biomass-degrading bacteria Caldicellulosiruptor hydrothermalis, Caldicellulosiruptor kristjanssonii, Caldicellulosiruptor kronotskyensis, Caldicellulosiruptor owensenis, and Caldicellulosiruptor lactoaceticus.</title>
        <authorList>
            <person name="Blumer-Schuette S.E."/>
            <person name="Ozdemir I."/>
            <person name="Mistry D."/>
            <person name="Lucas S."/>
            <person name="Lapidus A."/>
            <person name="Cheng J.F."/>
            <person name="Goodwin L.A."/>
            <person name="Pitluck S."/>
            <person name="Land M.L."/>
            <person name="Hauser L.J."/>
            <person name="Woyke T."/>
            <person name="Mikhailova N."/>
            <person name="Pati A."/>
            <person name="Kyrpides N.C."/>
            <person name="Ivanova N."/>
            <person name="Detter J.C."/>
            <person name="Walston-Davenport K."/>
            <person name="Han S."/>
            <person name="Adams M.W."/>
            <person name="Kelly R.M."/>
        </authorList>
    </citation>
    <scope>NUCLEOTIDE SEQUENCE [LARGE SCALE GENOMIC DNA]</scope>
    <source>
        <strain evidence="11">ATCC 700167 / DSM 13100 / OL</strain>
    </source>
</reference>
<evidence type="ECO:0000256" key="7">
    <source>
        <dbReference type="ARBA" id="ARBA00023118"/>
    </source>
</evidence>